<keyword evidence="4" id="KW-1185">Reference proteome</keyword>
<sequence>MGKSSGGSGVVIIKKYANRRLYDTDSSSYITLEHLAVMTRAGREFKVIDAKSEEDITHNVLTQIIMEEETRGQTMLPVGFLRQLIGLYGDNMQSMVPQYLEASMDAFKRNQLQFRSAMEGAFSGGPFAEIAKRNLEMFEAAASAFKPPLVPGGPLGTEPAASNGADPVVPAVVKDEIAALKEQVAALQARIDTHRD</sequence>
<dbReference type="InterPro" id="IPR007897">
    <property type="entry name" value="PHB_accumulat"/>
</dbReference>
<reference evidence="4" key="1">
    <citation type="journal article" date="2019" name="Int. J. Syst. Evol. Microbiol.">
        <title>The Global Catalogue of Microorganisms (GCM) 10K type strain sequencing project: providing services to taxonomists for standard genome sequencing and annotation.</title>
        <authorList>
            <consortium name="The Broad Institute Genomics Platform"/>
            <consortium name="The Broad Institute Genome Sequencing Center for Infectious Disease"/>
            <person name="Wu L."/>
            <person name="Ma J."/>
        </authorList>
    </citation>
    <scope>NUCLEOTIDE SEQUENCE [LARGE SCALE GENOMIC DNA]</scope>
    <source>
        <strain evidence="4">CGMCC 1.12702</strain>
    </source>
</reference>
<evidence type="ECO:0000259" key="2">
    <source>
        <dbReference type="Pfam" id="PF07879"/>
    </source>
</evidence>
<dbReference type="NCBIfam" id="TIGR01848">
    <property type="entry name" value="PHA_reg_PhaR"/>
    <property type="match status" value="1"/>
</dbReference>
<dbReference type="EMBL" id="JBHUGS010000003">
    <property type="protein sequence ID" value="MFD1951457.1"/>
    <property type="molecule type" value="Genomic_DNA"/>
</dbReference>
<feature type="domain" description="PHA accumulation regulator DNA-binding N-terminal" evidence="2">
    <location>
        <begin position="12"/>
        <end position="72"/>
    </location>
</feature>
<proteinExistence type="predicted"/>
<accession>A0ABW4U0V9</accession>
<dbReference type="RefSeq" id="WP_380930162.1">
    <property type="nucleotide sequence ID" value="NZ_JBHUGS010000003.1"/>
</dbReference>
<dbReference type="Pfam" id="PF07879">
    <property type="entry name" value="PHB_acc_N"/>
    <property type="match status" value="1"/>
</dbReference>
<evidence type="ECO:0000259" key="1">
    <source>
        <dbReference type="Pfam" id="PF05233"/>
    </source>
</evidence>
<feature type="domain" description="PHB accumulation regulatory" evidence="1">
    <location>
        <begin position="76"/>
        <end position="115"/>
    </location>
</feature>
<organism evidence="3 4">
    <name type="scientific">Sphingomonas arantia</name>
    <dbReference type="NCBI Taxonomy" id="1460676"/>
    <lineage>
        <taxon>Bacteria</taxon>
        <taxon>Pseudomonadati</taxon>
        <taxon>Pseudomonadota</taxon>
        <taxon>Alphaproteobacteria</taxon>
        <taxon>Sphingomonadales</taxon>
        <taxon>Sphingomonadaceae</taxon>
        <taxon>Sphingomonas</taxon>
    </lineage>
</organism>
<protein>
    <submittedName>
        <fullName evidence="3">Polyhydroxyalkanoate synthesis repressor PhaR</fullName>
    </submittedName>
</protein>
<name>A0ABW4U0V9_9SPHN</name>
<evidence type="ECO:0000313" key="4">
    <source>
        <dbReference type="Proteomes" id="UP001597400"/>
    </source>
</evidence>
<dbReference type="Pfam" id="PF05233">
    <property type="entry name" value="PHB_acc"/>
    <property type="match status" value="1"/>
</dbReference>
<comment type="caution">
    <text evidence="3">The sequence shown here is derived from an EMBL/GenBank/DDBJ whole genome shotgun (WGS) entry which is preliminary data.</text>
</comment>
<dbReference type="InterPro" id="IPR010134">
    <property type="entry name" value="PHA_reg_PhaR"/>
</dbReference>
<evidence type="ECO:0000313" key="3">
    <source>
        <dbReference type="EMBL" id="MFD1951457.1"/>
    </source>
</evidence>
<gene>
    <name evidence="3" type="primary">phaR</name>
    <name evidence="3" type="ORF">ACFSGX_11850</name>
</gene>
<dbReference type="InterPro" id="IPR012909">
    <property type="entry name" value="PHA_DNA-bd_N"/>
</dbReference>
<dbReference type="Proteomes" id="UP001597400">
    <property type="component" value="Unassembled WGS sequence"/>
</dbReference>